<comment type="caution">
    <text evidence="1">The sequence shown here is derived from an EMBL/GenBank/DDBJ whole genome shotgun (WGS) entry which is preliminary data.</text>
</comment>
<sequence length="75" mass="8651">SSSFVRIYGSDQASEEARKRIDEYIRNTLSSKNSTIILDIPPGYIRQVLKMSVTYWDVFAKEFNAEISTMVAKRQ</sequence>
<accession>A0A822CVW6</accession>
<dbReference type="Proteomes" id="UP000663848">
    <property type="component" value="Unassembled WGS sequence"/>
</dbReference>
<dbReference type="EMBL" id="CAJOBR010052162">
    <property type="protein sequence ID" value="CAF5053436.1"/>
    <property type="molecule type" value="Genomic_DNA"/>
</dbReference>
<reference evidence="1" key="1">
    <citation type="submission" date="2021-02" db="EMBL/GenBank/DDBJ databases">
        <authorList>
            <person name="Nowell W R."/>
        </authorList>
    </citation>
    <scope>NUCLEOTIDE SEQUENCE</scope>
</reference>
<protein>
    <submittedName>
        <fullName evidence="1">Uncharacterized protein</fullName>
    </submittedName>
</protein>
<name>A0A822CVW6_9BILA</name>
<gene>
    <name evidence="1" type="ORF">QYT958_LOCUS42203</name>
</gene>
<evidence type="ECO:0000313" key="2">
    <source>
        <dbReference type="Proteomes" id="UP000663848"/>
    </source>
</evidence>
<feature type="non-terminal residue" evidence="1">
    <location>
        <position position="75"/>
    </location>
</feature>
<proteinExistence type="predicted"/>
<dbReference type="AlphaFoldDB" id="A0A822CVW6"/>
<organism evidence="1 2">
    <name type="scientific">Rotaria socialis</name>
    <dbReference type="NCBI Taxonomy" id="392032"/>
    <lineage>
        <taxon>Eukaryota</taxon>
        <taxon>Metazoa</taxon>
        <taxon>Spiralia</taxon>
        <taxon>Gnathifera</taxon>
        <taxon>Rotifera</taxon>
        <taxon>Eurotatoria</taxon>
        <taxon>Bdelloidea</taxon>
        <taxon>Philodinida</taxon>
        <taxon>Philodinidae</taxon>
        <taxon>Rotaria</taxon>
    </lineage>
</organism>
<evidence type="ECO:0000313" key="1">
    <source>
        <dbReference type="EMBL" id="CAF5053436.1"/>
    </source>
</evidence>
<feature type="non-terminal residue" evidence="1">
    <location>
        <position position="1"/>
    </location>
</feature>